<dbReference type="Proteomes" id="UP000011200">
    <property type="component" value="Chromosome"/>
</dbReference>
<dbReference type="InterPro" id="IPR009057">
    <property type="entry name" value="Homeodomain-like_sf"/>
</dbReference>
<evidence type="ECO:0000313" key="4">
    <source>
        <dbReference type="EMBL" id="AWT51525.1"/>
    </source>
</evidence>
<dbReference type="InterPro" id="IPR041674">
    <property type="entry name" value="TetR_C_22"/>
</dbReference>
<feature type="DNA-binding region" description="H-T-H motif" evidence="2">
    <location>
        <begin position="56"/>
        <end position="75"/>
    </location>
</feature>
<proteinExistence type="predicted"/>
<sequence>MTQPVSPTVSTAWHHELAGGLRKRPLQERSRAMIQRILDTAAALVEEVGYEAVVGSPTLLLDRSGISRGSFYAFFETPERVLDELSYQRIQQSAVAFEEALRSRRGERWIEIVDVVIDFYTAEHRIPLIRELWVRQNLTHRVRQLDHLAINDFATIVLAEFRRHAPLFGSLTELQCRVAMHAVERLFQLAFTDDPDGDAATIAEARRMLADYFAGYSGE</sequence>
<dbReference type="InterPro" id="IPR001647">
    <property type="entry name" value="HTH_TetR"/>
</dbReference>
<evidence type="ECO:0000256" key="2">
    <source>
        <dbReference type="PROSITE-ProRule" id="PRU00335"/>
    </source>
</evidence>
<dbReference type="AlphaFoldDB" id="A0A2U9PIL0"/>
<name>A0A2U9PIL0_MYCSE</name>
<organism evidence="4 5">
    <name type="scientific">Mycolicibacterium smegmatis (strain MKD8)</name>
    <name type="common">Mycobacterium smegmatis</name>
    <dbReference type="NCBI Taxonomy" id="1214915"/>
    <lineage>
        <taxon>Bacteria</taxon>
        <taxon>Bacillati</taxon>
        <taxon>Actinomycetota</taxon>
        <taxon>Actinomycetes</taxon>
        <taxon>Mycobacteriales</taxon>
        <taxon>Mycobacteriaceae</taxon>
        <taxon>Mycolicibacterium</taxon>
    </lineage>
</organism>
<dbReference type="RefSeq" id="WP_232836079.1">
    <property type="nucleotide sequence ID" value="NZ_CP027541.1"/>
</dbReference>
<dbReference type="Pfam" id="PF17928">
    <property type="entry name" value="TetR_C_22"/>
    <property type="match status" value="1"/>
</dbReference>
<gene>
    <name evidence="4" type="ORF">D806_005320</name>
</gene>
<dbReference type="Gene3D" id="1.10.357.10">
    <property type="entry name" value="Tetracycline Repressor, domain 2"/>
    <property type="match status" value="1"/>
</dbReference>
<protein>
    <recommendedName>
        <fullName evidence="3">HTH tetR-type domain-containing protein</fullName>
    </recommendedName>
</protein>
<feature type="domain" description="HTH tetR-type" evidence="3">
    <location>
        <begin position="31"/>
        <end position="93"/>
    </location>
</feature>
<dbReference type="SUPFAM" id="SSF46689">
    <property type="entry name" value="Homeodomain-like"/>
    <property type="match status" value="1"/>
</dbReference>
<keyword evidence="1 2" id="KW-0238">DNA-binding</keyword>
<reference evidence="4 5" key="1">
    <citation type="journal article" date="2013" name="Genome Announc.">
        <title>Draft genome sequence of MKD8, a conjugal recipient Mycobacterium smegmatis strain.</title>
        <authorList>
            <person name="Gray T.A."/>
            <person name="Palumbo M.J."/>
            <person name="Derbyshire K.M."/>
        </authorList>
    </citation>
    <scope>NUCLEOTIDE SEQUENCE [LARGE SCALE GENOMIC DNA]</scope>
    <source>
        <strain evidence="4 5">MKD8</strain>
    </source>
</reference>
<reference evidence="5" key="2">
    <citation type="submission" date="2018-03" db="EMBL/GenBank/DDBJ databases">
        <authorList>
            <person name="Derbyshire K."/>
            <person name="Gray T.A."/>
            <person name="Champion M."/>
        </authorList>
    </citation>
    <scope>NUCLEOTIDE SEQUENCE [LARGE SCALE GENOMIC DNA]</scope>
    <source>
        <strain evidence="5">MKD8</strain>
    </source>
</reference>
<accession>A0A2U9PIL0</accession>
<evidence type="ECO:0000313" key="5">
    <source>
        <dbReference type="Proteomes" id="UP000011200"/>
    </source>
</evidence>
<evidence type="ECO:0000256" key="1">
    <source>
        <dbReference type="ARBA" id="ARBA00023125"/>
    </source>
</evidence>
<dbReference type="EMBL" id="CP027541">
    <property type="protein sequence ID" value="AWT51525.1"/>
    <property type="molecule type" value="Genomic_DNA"/>
</dbReference>
<dbReference type="PROSITE" id="PS50977">
    <property type="entry name" value="HTH_TETR_2"/>
    <property type="match status" value="1"/>
</dbReference>
<evidence type="ECO:0000259" key="3">
    <source>
        <dbReference type="PROSITE" id="PS50977"/>
    </source>
</evidence>
<dbReference type="GO" id="GO:0003677">
    <property type="term" value="F:DNA binding"/>
    <property type="evidence" value="ECO:0007669"/>
    <property type="project" value="UniProtKB-UniRule"/>
</dbReference>